<evidence type="ECO:0000256" key="1">
    <source>
        <dbReference type="SAM" id="MobiDB-lite"/>
    </source>
</evidence>
<reference evidence="2 3" key="1">
    <citation type="submission" date="2014-03" db="EMBL/GenBank/DDBJ databases">
        <title>Genomics of Bifidobacteria.</title>
        <authorList>
            <person name="Ventura M."/>
            <person name="Milani C."/>
            <person name="Lugli G.A."/>
        </authorList>
    </citation>
    <scope>NUCLEOTIDE SEQUENCE [LARGE SCALE GENOMIC DNA]</scope>
    <source>
        <strain evidence="2 3">DSM 22767</strain>
    </source>
</reference>
<keyword evidence="3" id="KW-1185">Reference proteome</keyword>
<feature type="region of interest" description="Disordered" evidence="1">
    <location>
        <begin position="1"/>
        <end position="39"/>
    </location>
</feature>
<proteinExistence type="predicted"/>
<dbReference type="AlphaFoldDB" id="A0A086ZG82"/>
<dbReference type="Proteomes" id="UP000029096">
    <property type="component" value="Unassembled WGS sequence"/>
</dbReference>
<evidence type="ECO:0000313" key="2">
    <source>
        <dbReference type="EMBL" id="KFI45532.1"/>
    </source>
</evidence>
<comment type="caution">
    <text evidence="2">The sequence shown here is derived from an EMBL/GenBank/DDBJ whole genome shotgun (WGS) entry which is preliminary data.</text>
</comment>
<organism evidence="2 3">
    <name type="scientific">Bifidobacterium bohemicum DSM 22767</name>
    <dbReference type="NCBI Taxonomy" id="1437606"/>
    <lineage>
        <taxon>Bacteria</taxon>
        <taxon>Bacillati</taxon>
        <taxon>Actinomycetota</taxon>
        <taxon>Actinomycetes</taxon>
        <taxon>Bifidobacteriales</taxon>
        <taxon>Bifidobacteriaceae</taxon>
        <taxon>Bifidobacterium</taxon>
    </lineage>
</organism>
<evidence type="ECO:0000313" key="3">
    <source>
        <dbReference type="Proteomes" id="UP000029096"/>
    </source>
</evidence>
<sequence>MKDLFLEQWGTGACQVPPERSASAPLGGPASPFATPPSSPFAAPVSPLCALQSSGSKPVAQPINVQIESTKSAADALADVGKDMESVAQDTQASTDGLNLIAGLAFDKLRGAIEEAVSNIESMSEKVGGQSKDLVSAVDGLVAADKEAAAKMDGR</sequence>
<name>A0A086ZG82_9BIFI</name>
<dbReference type="STRING" id="1437606.BBOH_1057"/>
<accession>A0A086ZG82</accession>
<protein>
    <submittedName>
        <fullName evidence="2">Uncharacterized protein</fullName>
    </submittedName>
</protein>
<gene>
    <name evidence="2" type="ORF">BBOH_1057</name>
</gene>
<dbReference type="EMBL" id="JGYP01000002">
    <property type="protein sequence ID" value="KFI45532.1"/>
    <property type="molecule type" value="Genomic_DNA"/>
</dbReference>